<comment type="similarity">
    <text evidence="1">Belongs to the cystatin family.</text>
</comment>
<dbReference type="Pfam" id="PF00031">
    <property type="entry name" value="Cystatin"/>
    <property type="match status" value="1"/>
</dbReference>
<dbReference type="Gene3D" id="3.10.450.10">
    <property type="match status" value="1"/>
</dbReference>
<keyword evidence="3" id="KW-0732">Signal</keyword>
<evidence type="ECO:0000313" key="6">
    <source>
        <dbReference type="Proteomes" id="UP001187415"/>
    </source>
</evidence>
<sequence length="144" mass="16312">MSLKTTLLLLLLLLLAVLARSSAASSRHGSSMPGSPYDISADSRSLRTVLLRAAYCFNNRSNDAFLFRTSAVHRAQSQVVKGIRYIVDVDISRTVCRKRDKDNDPSRCSFQPEGRLHQTFLCHFEMWTIPWTNETKTEAFTCKP</sequence>
<accession>A0AA88LV73</accession>
<keyword evidence="6" id="KW-1185">Reference proteome</keyword>
<comment type="caution">
    <text evidence="5">The sequence shown here is derived from an EMBL/GenBank/DDBJ whole genome shotgun (WGS) entry which is preliminary data.</text>
</comment>
<evidence type="ECO:0000313" key="5">
    <source>
        <dbReference type="EMBL" id="KAK2824731.1"/>
    </source>
</evidence>
<dbReference type="GO" id="GO:0005615">
    <property type="term" value="C:extracellular space"/>
    <property type="evidence" value="ECO:0007669"/>
    <property type="project" value="TreeGrafter"/>
</dbReference>
<feature type="chain" id="PRO_5041744226" description="Cystatin domain-containing protein" evidence="3">
    <location>
        <begin position="24"/>
        <end position="144"/>
    </location>
</feature>
<evidence type="ECO:0000256" key="1">
    <source>
        <dbReference type="ARBA" id="ARBA00009403"/>
    </source>
</evidence>
<gene>
    <name evidence="5" type="ORF">Q5P01_021906</name>
</gene>
<dbReference type="GO" id="GO:0005783">
    <property type="term" value="C:endoplasmic reticulum"/>
    <property type="evidence" value="ECO:0007669"/>
    <property type="project" value="TreeGrafter"/>
</dbReference>
<dbReference type="GO" id="GO:1903979">
    <property type="term" value="P:negative regulation of microglial cell activation"/>
    <property type="evidence" value="ECO:0007669"/>
    <property type="project" value="TreeGrafter"/>
</dbReference>
<feature type="domain" description="Cystatin" evidence="4">
    <location>
        <begin position="31"/>
        <end position="143"/>
    </location>
</feature>
<dbReference type="EMBL" id="JAUPFM010000017">
    <property type="protein sequence ID" value="KAK2824731.1"/>
    <property type="molecule type" value="Genomic_DNA"/>
</dbReference>
<evidence type="ECO:0000259" key="4">
    <source>
        <dbReference type="SMART" id="SM00043"/>
    </source>
</evidence>
<dbReference type="GO" id="GO:0005794">
    <property type="term" value="C:Golgi apparatus"/>
    <property type="evidence" value="ECO:0007669"/>
    <property type="project" value="TreeGrafter"/>
</dbReference>
<dbReference type="Proteomes" id="UP001187415">
    <property type="component" value="Unassembled WGS sequence"/>
</dbReference>
<dbReference type="GO" id="GO:0006955">
    <property type="term" value="P:immune response"/>
    <property type="evidence" value="ECO:0007669"/>
    <property type="project" value="InterPro"/>
</dbReference>
<dbReference type="SUPFAM" id="SSF54403">
    <property type="entry name" value="Cystatin/monellin"/>
    <property type="match status" value="1"/>
</dbReference>
<name>A0AA88LV73_CHASR</name>
<keyword evidence="2" id="KW-1015">Disulfide bond</keyword>
<organism evidence="5 6">
    <name type="scientific">Channa striata</name>
    <name type="common">Snakehead murrel</name>
    <name type="synonym">Ophicephalus striatus</name>
    <dbReference type="NCBI Taxonomy" id="64152"/>
    <lineage>
        <taxon>Eukaryota</taxon>
        <taxon>Metazoa</taxon>
        <taxon>Chordata</taxon>
        <taxon>Craniata</taxon>
        <taxon>Vertebrata</taxon>
        <taxon>Euteleostomi</taxon>
        <taxon>Actinopterygii</taxon>
        <taxon>Neopterygii</taxon>
        <taxon>Teleostei</taxon>
        <taxon>Neoteleostei</taxon>
        <taxon>Acanthomorphata</taxon>
        <taxon>Anabantaria</taxon>
        <taxon>Anabantiformes</taxon>
        <taxon>Channoidei</taxon>
        <taxon>Channidae</taxon>
        <taxon>Channa</taxon>
    </lineage>
</organism>
<dbReference type="InterPro" id="IPR042886">
    <property type="entry name" value="Cystatin-F"/>
</dbReference>
<evidence type="ECO:0000256" key="3">
    <source>
        <dbReference type="SAM" id="SignalP"/>
    </source>
</evidence>
<dbReference type="InterPro" id="IPR000010">
    <property type="entry name" value="Cystatin_dom"/>
</dbReference>
<dbReference type="GO" id="GO:0004869">
    <property type="term" value="F:cysteine-type endopeptidase inhibitor activity"/>
    <property type="evidence" value="ECO:0007669"/>
    <property type="project" value="InterPro"/>
</dbReference>
<dbReference type="SMART" id="SM00043">
    <property type="entry name" value="CY"/>
    <property type="match status" value="1"/>
</dbReference>
<dbReference type="GO" id="GO:0031643">
    <property type="term" value="P:positive regulation of myelination"/>
    <property type="evidence" value="ECO:0007669"/>
    <property type="project" value="TreeGrafter"/>
</dbReference>
<dbReference type="GO" id="GO:0005764">
    <property type="term" value="C:lysosome"/>
    <property type="evidence" value="ECO:0007669"/>
    <property type="project" value="TreeGrafter"/>
</dbReference>
<dbReference type="GO" id="GO:0005770">
    <property type="term" value="C:late endosome"/>
    <property type="evidence" value="ECO:0007669"/>
    <property type="project" value="TreeGrafter"/>
</dbReference>
<evidence type="ECO:0000256" key="2">
    <source>
        <dbReference type="ARBA" id="ARBA00023157"/>
    </source>
</evidence>
<dbReference type="PANTHER" id="PTHR47141">
    <property type="entry name" value="CYSTATIN-F"/>
    <property type="match status" value="1"/>
</dbReference>
<dbReference type="PANTHER" id="PTHR47141:SF1">
    <property type="entry name" value="CYSTATIN-F"/>
    <property type="match status" value="1"/>
</dbReference>
<dbReference type="CDD" id="cd00042">
    <property type="entry name" value="CY"/>
    <property type="match status" value="1"/>
</dbReference>
<dbReference type="InterPro" id="IPR046350">
    <property type="entry name" value="Cystatin_sf"/>
</dbReference>
<proteinExistence type="inferred from homology"/>
<reference evidence="5" key="1">
    <citation type="submission" date="2023-07" db="EMBL/GenBank/DDBJ databases">
        <title>Chromosome-level Genome Assembly of Striped Snakehead (Channa striata).</title>
        <authorList>
            <person name="Liu H."/>
        </authorList>
    </citation>
    <scope>NUCLEOTIDE SEQUENCE</scope>
    <source>
        <strain evidence="5">Gz</strain>
        <tissue evidence="5">Muscle</tissue>
    </source>
</reference>
<protein>
    <recommendedName>
        <fullName evidence="4">Cystatin domain-containing protein</fullName>
    </recommendedName>
</protein>
<dbReference type="AlphaFoldDB" id="A0AA88LV73"/>
<dbReference type="FunFam" id="3.10.450.10:FF:000004">
    <property type="entry name" value="Cystatin C"/>
    <property type="match status" value="1"/>
</dbReference>
<feature type="signal peptide" evidence="3">
    <location>
        <begin position="1"/>
        <end position="23"/>
    </location>
</feature>